<dbReference type="RefSeq" id="WP_162459179.1">
    <property type="nucleotide sequence ID" value="NZ_AP021876.1"/>
</dbReference>
<evidence type="ECO:0000313" key="2">
    <source>
        <dbReference type="EMBL" id="BBO85819.1"/>
    </source>
</evidence>
<reference evidence="2 3" key="1">
    <citation type="submission" date="2019-11" db="EMBL/GenBank/DDBJ databases">
        <title>Comparative genomics of hydrocarbon-degrading Desulfosarcina strains.</title>
        <authorList>
            <person name="Watanabe M."/>
            <person name="Kojima H."/>
            <person name="Fukui M."/>
        </authorList>
    </citation>
    <scope>NUCLEOTIDE SEQUENCE [LARGE SCALE GENOMIC DNA]</scope>
    <source>
        <strain evidence="2 3">28bB2T</strain>
    </source>
</reference>
<sequence>MSKVITMIGLMAMMGCILNVVAAPVYAADLSLASTLVEKLGVTTEQAEGGAGSIFNVVSNRLSADDFSKVTDALPEVSSLLSSSSSDSSSSSSGSSSSALGGLTSLMGKSSSTSNLTSVASLASTFSDFGLGSDMVSKFSSVILEYAESKGGSEIASLIGSVLK</sequence>
<evidence type="ECO:0000256" key="1">
    <source>
        <dbReference type="SAM" id="SignalP"/>
    </source>
</evidence>
<evidence type="ECO:0000313" key="3">
    <source>
        <dbReference type="Proteomes" id="UP000425960"/>
    </source>
</evidence>
<proteinExistence type="predicted"/>
<dbReference type="EMBL" id="AP021876">
    <property type="protein sequence ID" value="BBO85819.1"/>
    <property type="molecule type" value="Genomic_DNA"/>
</dbReference>
<organism evidence="2 3">
    <name type="scientific">Desulfosarcina ovata subsp. sediminis</name>
    <dbReference type="NCBI Taxonomy" id="885957"/>
    <lineage>
        <taxon>Bacteria</taxon>
        <taxon>Pseudomonadati</taxon>
        <taxon>Thermodesulfobacteriota</taxon>
        <taxon>Desulfobacteria</taxon>
        <taxon>Desulfobacterales</taxon>
        <taxon>Desulfosarcinaceae</taxon>
        <taxon>Desulfosarcina</taxon>
    </lineage>
</organism>
<feature type="signal peptide" evidence="1">
    <location>
        <begin position="1"/>
        <end position="27"/>
    </location>
</feature>
<gene>
    <name evidence="2" type="ORF">DSCO28_63850</name>
</gene>
<feature type="chain" id="PRO_5030132194" description="DUF2780 domain-containing protein" evidence="1">
    <location>
        <begin position="28"/>
        <end position="164"/>
    </location>
</feature>
<name>A0A5K7ZZW6_9BACT</name>
<dbReference type="Proteomes" id="UP000425960">
    <property type="component" value="Chromosome"/>
</dbReference>
<dbReference type="PROSITE" id="PS51257">
    <property type="entry name" value="PROKAR_LIPOPROTEIN"/>
    <property type="match status" value="1"/>
</dbReference>
<accession>A0A5K7ZZW6</accession>
<dbReference type="KEGG" id="dov:DSCO28_63850"/>
<protein>
    <recommendedName>
        <fullName evidence="4">DUF2780 domain-containing protein</fullName>
    </recommendedName>
</protein>
<dbReference type="Pfam" id="PF11075">
    <property type="entry name" value="DUF2780"/>
    <property type="match status" value="1"/>
</dbReference>
<dbReference type="AlphaFoldDB" id="A0A5K7ZZW6"/>
<keyword evidence="1" id="KW-0732">Signal</keyword>
<evidence type="ECO:0008006" key="4">
    <source>
        <dbReference type="Google" id="ProtNLM"/>
    </source>
</evidence>
<dbReference type="InterPro" id="IPR021302">
    <property type="entry name" value="DUF2780_VcgC/VcgE"/>
</dbReference>